<comment type="caution">
    <text evidence="8">The sequence shown here is derived from an EMBL/GenBank/DDBJ whole genome shotgun (WGS) entry which is preliminary data.</text>
</comment>
<evidence type="ECO:0000256" key="1">
    <source>
        <dbReference type="ARBA" id="ARBA00004173"/>
    </source>
</evidence>
<sequence length="114" mass="12614">MSSRLSLIALRPSIFRIIGARAMTSGQLGDGVGKGGGSGGAVREAGGSFGKMEVAREEQYFRQLQKEQLEKMKDLLEDEVAHHERQIRQHMEAIEHHKKKIGRLNKNTVGSDSD</sequence>
<dbReference type="EMBL" id="CAXITT010000310">
    <property type="protein sequence ID" value="CAL1538733.1"/>
    <property type="molecule type" value="Genomic_DNA"/>
</dbReference>
<evidence type="ECO:0000256" key="5">
    <source>
        <dbReference type="ARBA" id="ARBA00023128"/>
    </source>
</evidence>
<dbReference type="InterPro" id="IPR007648">
    <property type="entry name" value="ATPase_inhibitor_mt"/>
</dbReference>
<dbReference type="GO" id="GO:0042030">
    <property type="term" value="F:ATPase inhibitor activity"/>
    <property type="evidence" value="ECO:0007669"/>
    <property type="project" value="InterPro"/>
</dbReference>
<evidence type="ECO:0000313" key="8">
    <source>
        <dbReference type="EMBL" id="CAL1538733.1"/>
    </source>
</evidence>
<accession>A0AAV2HX23</accession>
<evidence type="ECO:0000256" key="7">
    <source>
        <dbReference type="SAM" id="Coils"/>
    </source>
</evidence>
<comment type="similarity">
    <text evidence="2">Belongs to the ATPase inhibitor family.</text>
</comment>
<keyword evidence="3" id="KW-0809">Transit peptide</keyword>
<dbReference type="Proteomes" id="UP001497497">
    <property type="component" value="Unassembled WGS sequence"/>
</dbReference>
<dbReference type="FunFam" id="1.20.5.500:FF:000007">
    <property type="entry name" value="ATPase inhibitor, putative"/>
    <property type="match status" value="1"/>
</dbReference>
<evidence type="ECO:0000256" key="4">
    <source>
        <dbReference type="ARBA" id="ARBA00023054"/>
    </source>
</evidence>
<dbReference type="PANTHER" id="PTHR48417:SF1">
    <property type="entry name" value="ATP SYNTHASE F1 SUBUNIT EPSILON"/>
    <property type="match status" value="1"/>
</dbReference>
<dbReference type="Pfam" id="PF04568">
    <property type="entry name" value="IATP"/>
    <property type="match status" value="1"/>
</dbReference>
<evidence type="ECO:0000256" key="6">
    <source>
        <dbReference type="ARBA" id="ARBA00030036"/>
    </source>
</evidence>
<dbReference type="PANTHER" id="PTHR48417">
    <property type="entry name" value="ATP SYNTHASE F1 SUBUNIT EPSILON"/>
    <property type="match status" value="1"/>
</dbReference>
<organism evidence="8 9">
    <name type="scientific">Lymnaea stagnalis</name>
    <name type="common">Great pond snail</name>
    <name type="synonym">Helix stagnalis</name>
    <dbReference type="NCBI Taxonomy" id="6523"/>
    <lineage>
        <taxon>Eukaryota</taxon>
        <taxon>Metazoa</taxon>
        <taxon>Spiralia</taxon>
        <taxon>Lophotrochozoa</taxon>
        <taxon>Mollusca</taxon>
        <taxon>Gastropoda</taxon>
        <taxon>Heterobranchia</taxon>
        <taxon>Euthyneura</taxon>
        <taxon>Panpulmonata</taxon>
        <taxon>Hygrophila</taxon>
        <taxon>Lymnaeoidea</taxon>
        <taxon>Lymnaeidae</taxon>
        <taxon>Lymnaea</taxon>
    </lineage>
</organism>
<dbReference type="AlphaFoldDB" id="A0AAV2HX23"/>
<keyword evidence="5" id="KW-0496">Mitochondrion</keyword>
<proteinExistence type="inferred from homology"/>
<evidence type="ECO:0000256" key="3">
    <source>
        <dbReference type="ARBA" id="ARBA00022946"/>
    </source>
</evidence>
<comment type="subcellular location">
    <subcellularLocation>
        <location evidence="1">Mitochondrion</location>
    </subcellularLocation>
</comment>
<evidence type="ECO:0000313" key="9">
    <source>
        <dbReference type="Proteomes" id="UP001497497"/>
    </source>
</evidence>
<protein>
    <recommendedName>
        <fullName evidence="6">ATP synthase F1 subunit epsilon</fullName>
    </recommendedName>
</protein>
<dbReference type="SUPFAM" id="SSF64602">
    <property type="entry name" value="F1 ATPase inhibitor, IF1, C-terminal domain"/>
    <property type="match status" value="1"/>
</dbReference>
<feature type="coiled-coil region" evidence="7">
    <location>
        <begin position="66"/>
        <end position="107"/>
    </location>
</feature>
<keyword evidence="4 7" id="KW-0175">Coiled coil</keyword>
<gene>
    <name evidence="8" type="ORF">GSLYS_00012554001</name>
</gene>
<dbReference type="GO" id="GO:0005739">
    <property type="term" value="C:mitochondrion"/>
    <property type="evidence" value="ECO:0007669"/>
    <property type="project" value="UniProtKB-SubCell"/>
</dbReference>
<name>A0AAV2HX23_LYMST</name>
<reference evidence="8 9" key="1">
    <citation type="submission" date="2024-04" db="EMBL/GenBank/DDBJ databases">
        <authorList>
            <consortium name="Genoscope - CEA"/>
            <person name="William W."/>
        </authorList>
    </citation>
    <scope>NUCLEOTIDE SEQUENCE [LARGE SCALE GENOMIC DNA]</scope>
</reference>
<keyword evidence="9" id="KW-1185">Reference proteome</keyword>
<dbReference type="Gene3D" id="1.20.5.500">
    <property type="entry name" value="Single helix bin"/>
    <property type="match status" value="1"/>
</dbReference>
<evidence type="ECO:0000256" key="2">
    <source>
        <dbReference type="ARBA" id="ARBA00010901"/>
    </source>
</evidence>